<proteinExistence type="predicted"/>
<reference evidence="1" key="1">
    <citation type="submission" date="2014-09" db="EMBL/GenBank/DDBJ databases">
        <authorList>
            <person name="Magalhaes I.L.F."/>
            <person name="Oliveira U."/>
            <person name="Santos F.R."/>
            <person name="Vidigal T.H.D.A."/>
            <person name="Brescovit A.D."/>
            <person name="Santos A.J."/>
        </authorList>
    </citation>
    <scope>NUCLEOTIDE SEQUENCE</scope>
    <source>
        <tissue evidence="1">Shoot tissue taken approximately 20 cm above the soil surface</tissue>
    </source>
</reference>
<dbReference type="AlphaFoldDB" id="A0A0A9DQI4"/>
<name>A0A0A9DQI4_ARUDO</name>
<sequence length="43" mass="4853">MTKLCLKIIHGLNCQPPGPFLQTETGDIKKPIFTAMHCGLRYH</sequence>
<evidence type="ECO:0000313" key="1">
    <source>
        <dbReference type="EMBL" id="JAD87925.1"/>
    </source>
</evidence>
<organism evidence="1">
    <name type="scientific">Arundo donax</name>
    <name type="common">Giant reed</name>
    <name type="synonym">Donax arundinaceus</name>
    <dbReference type="NCBI Taxonomy" id="35708"/>
    <lineage>
        <taxon>Eukaryota</taxon>
        <taxon>Viridiplantae</taxon>
        <taxon>Streptophyta</taxon>
        <taxon>Embryophyta</taxon>
        <taxon>Tracheophyta</taxon>
        <taxon>Spermatophyta</taxon>
        <taxon>Magnoliopsida</taxon>
        <taxon>Liliopsida</taxon>
        <taxon>Poales</taxon>
        <taxon>Poaceae</taxon>
        <taxon>PACMAD clade</taxon>
        <taxon>Arundinoideae</taxon>
        <taxon>Arundineae</taxon>
        <taxon>Arundo</taxon>
    </lineage>
</organism>
<reference evidence="1" key="2">
    <citation type="journal article" date="2015" name="Data Brief">
        <title>Shoot transcriptome of the giant reed, Arundo donax.</title>
        <authorList>
            <person name="Barrero R.A."/>
            <person name="Guerrero F.D."/>
            <person name="Moolhuijzen P."/>
            <person name="Goolsby J.A."/>
            <person name="Tidwell J."/>
            <person name="Bellgard S.E."/>
            <person name="Bellgard M.I."/>
        </authorList>
    </citation>
    <scope>NUCLEOTIDE SEQUENCE</scope>
    <source>
        <tissue evidence="1">Shoot tissue taken approximately 20 cm above the soil surface</tissue>
    </source>
</reference>
<accession>A0A0A9DQI4</accession>
<dbReference type="EMBL" id="GBRH01209970">
    <property type="protein sequence ID" value="JAD87925.1"/>
    <property type="molecule type" value="Transcribed_RNA"/>
</dbReference>
<protein>
    <submittedName>
        <fullName evidence="1">Uncharacterized protein</fullName>
    </submittedName>
</protein>